<feature type="transmembrane region" description="Helical" evidence="1">
    <location>
        <begin position="92"/>
        <end position="111"/>
    </location>
</feature>
<dbReference type="EMBL" id="SRJD01000037">
    <property type="protein sequence ID" value="TGA95830.1"/>
    <property type="molecule type" value="Genomic_DNA"/>
</dbReference>
<keyword evidence="1" id="KW-1133">Transmembrane helix</keyword>
<name>A0A4Z0GGW6_9BACL</name>
<comment type="caution">
    <text evidence="2">The sequence shown here is derived from an EMBL/GenBank/DDBJ whole genome shotgun (WGS) entry which is preliminary data.</text>
</comment>
<reference evidence="2 3" key="1">
    <citation type="journal article" date="2015" name="Int. J. Syst. Evol. Microbiol.">
        <title>Sporolactobacillus shoreae sp. nov. and Sporolactobacillus spathodeae sp. nov., two spore-forming lactic acid bacteria isolated from tree barks in Thailand.</title>
        <authorList>
            <person name="Thamacharoensuk T."/>
            <person name="Kitahara M."/>
            <person name="Ohkuma M."/>
            <person name="Thongchul N."/>
            <person name="Tanasupawat S."/>
        </authorList>
    </citation>
    <scope>NUCLEOTIDE SEQUENCE [LARGE SCALE GENOMIC DNA]</scope>
    <source>
        <strain evidence="2 3">BK92</strain>
    </source>
</reference>
<accession>A0A4Z0GGW6</accession>
<protein>
    <submittedName>
        <fullName evidence="2">Uncharacterized protein</fullName>
    </submittedName>
</protein>
<evidence type="ECO:0000313" key="2">
    <source>
        <dbReference type="EMBL" id="TGA95830.1"/>
    </source>
</evidence>
<feature type="transmembrane region" description="Helical" evidence="1">
    <location>
        <begin position="126"/>
        <end position="143"/>
    </location>
</feature>
<keyword evidence="1" id="KW-0812">Transmembrane</keyword>
<dbReference type="Proteomes" id="UP000298347">
    <property type="component" value="Unassembled WGS sequence"/>
</dbReference>
<dbReference type="RefSeq" id="WP_135350073.1">
    <property type="nucleotide sequence ID" value="NZ_SRJD01000037.1"/>
</dbReference>
<proteinExistence type="predicted"/>
<sequence>MIGLLIAVALFNTVAFLTNHKLTKSQIVQLWTFTIASQLLTDAYIGKKYHGYWYFSGQIEWKAIFIETVLIPPVNLIFLNGYPFSKSLMKRLLYVFYWTIAITLYECIALLPEPWGYYHHGWWKTYYSFLVNPFLLFIVLKFYQWIKKMENES</sequence>
<dbReference type="InterPro" id="IPR048147">
    <property type="entry name" value="CBO0543-like"/>
</dbReference>
<evidence type="ECO:0000256" key="1">
    <source>
        <dbReference type="SAM" id="Phobius"/>
    </source>
</evidence>
<evidence type="ECO:0000313" key="3">
    <source>
        <dbReference type="Proteomes" id="UP000298347"/>
    </source>
</evidence>
<feature type="transmembrane region" description="Helical" evidence="1">
    <location>
        <begin position="61"/>
        <end position="80"/>
    </location>
</feature>
<dbReference type="NCBIfam" id="NF041644">
    <property type="entry name" value="CBO0543_fam"/>
    <property type="match status" value="1"/>
</dbReference>
<organism evidence="2 3">
    <name type="scientific">Sporolactobacillus shoreae</name>
    <dbReference type="NCBI Taxonomy" id="1465501"/>
    <lineage>
        <taxon>Bacteria</taxon>
        <taxon>Bacillati</taxon>
        <taxon>Bacillota</taxon>
        <taxon>Bacilli</taxon>
        <taxon>Bacillales</taxon>
        <taxon>Sporolactobacillaceae</taxon>
        <taxon>Sporolactobacillus</taxon>
    </lineage>
</organism>
<dbReference type="OrthoDB" id="2627420at2"/>
<gene>
    <name evidence="2" type="ORF">E4665_17415</name>
</gene>
<keyword evidence="3" id="KW-1185">Reference proteome</keyword>
<keyword evidence="1" id="KW-0472">Membrane</keyword>
<dbReference type="AlphaFoldDB" id="A0A4Z0GGW6"/>